<organism evidence="3 4">
    <name type="scientific">Caballeronia temeraria</name>
    <dbReference type="NCBI Taxonomy" id="1777137"/>
    <lineage>
        <taxon>Bacteria</taxon>
        <taxon>Pseudomonadati</taxon>
        <taxon>Pseudomonadota</taxon>
        <taxon>Betaproteobacteria</taxon>
        <taxon>Burkholderiales</taxon>
        <taxon>Burkholderiaceae</taxon>
        <taxon>Caballeronia</taxon>
    </lineage>
</organism>
<dbReference type="AlphaFoldDB" id="A0A158A493"/>
<name>A0A158A493_9BURK</name>
<feature type="chain" id="PRO_5007620061" evidence="2">
    <location>
        <begin position="24"/>
        <end position="88"/>
    </location>
</feature>
<reference evidence="4" key="1">
    <citation type="submission" date="2016-01" db="EMBL/GenBank/DDBJ databases">
        <authorList>
            <person name="Peeters Charlotte."/>
        </authorList>
    </citation>
    <scope>NUCLEOTIDE SEQUENCE [LARGE SCALE GENOMIC DNA]</scope>
</reference>
<dbReference type="RefSeq" id="WP_061159665.1">
    <property type="nucleotide sequence ID" value="NZ_FCOI02000004.1"/>
</dbReference>
<accession>A0A158A493</accession>
<feature type="signal peptide" evidence="2">
    <location>
        <begin position="1"/>
        <end position="23"/>
    </location>
</feature>
<feature type="region of interest" description="Disordered" evidence="1">
    <location>
        <begin position="32"/>
        <end position="88"/>
    </location>
</feature>
<feature type="compositionally biased region" description="Basic and acidic residues" evidence="1">
    <location>
        <begin position="32"/>
        <end position="41"/>
    </location>
</feature>
<proteinExistence type="predicted"/>
<protein>
    <submittedName>
        <fullName evidence="3">Uncharacterized protein</fullName>
    </submittedName>
</protein>
<gene>
    <name evidence="3" type="ORF">AWB76_01727</name>
</gene>
<sequence length="88" mass="9127">MKAKTIGVVLVASAALSAVSAFADECSSDALHSRDAHDKPAVHAMNTAHRTNDVPDAGTSAVGGDDTYRTQSGKREQHDSIDASYRGG</sequence>
<keyword evidence="2" id="KW-0732">Signal</keyword>
<dbReference type="EMBL" id="FCOI02000004">
    <property type="protein sequence ID" value="SAK52555.1"/>
    <property type="molecule type" value="Genomic_DNA"/>
</dbReference>
<dbReference type="Proteomes" id="UP000054624">
    <property type="component" value="Unassembled WGS sequence"/>
</dbReference>
<evidence type="ECO:0000313" key="4">
    <source>
        <dbReference type="Proteomes" id="UP000054624"/>
    </source>
</evidence>
<evidence type="ECO:0000313" key="3">
    <source>
        <dbReference type="EMBL" id="SAK52555.1"/>
    </source>
</evidence>
<evidence type="ECO:0000256" key="1">
    <source>
        <dbReference type="SAM" id="MobiDB-lite"/>
    </source>
</evidence>
<dbReference type="OrthoDB" id="9135697at2"/>
<keyword evidence="4" id="KW-1185">Reference proteome</keyword>
<evidence type="ECO:0000256" key="2">
    <source>
        <dbReference type="SAM" id="SignalP"/>
    </source>
</evidence>